<evidence type="ECO:0000256" key="3">
    <source>
        <dbReference type="ARBA" id="ARBA00019622"/>
    </source>
</evidence>
<dbReference type="InterPro" id="IPR019035">
    <property type="entry name" value="Mediator_Med12"/>
</dbReference>
<keyword evidence="6" id="KW-0539">Nucleus</keyword>
<dbReference type="Pfam" id="PF09497">
    <property type="entry name" value="Med12"/>
    <property type="match status" value="1"/>
</dbReference>
<evidence type="ECO:0000256" key="5">
    <source>
        <dbReference type="ARBA" id="ARBA00023163"/>
    </source>
</evidence>
<evidence type="ECO:0000256" key="6">
    <source>
        <dbReference type="ARBA" id="ARBA00023242"/>
    </source>
</evidence>
<accession>A0A9P5ZCB6</accession>
<reference evidence="10" key="1">
    <citation type="submission" date="2020-11" db="EMBL/GenBank/DDBJ databases">
        <authorList>
            <consortium name="DOE Joint Genome Institute"/>
            <person name="Ahrendt S."/>
            <person name="Riley R."/>
            <person name="Andreopoulos W."/>
            <person name="Labutti K."/>
            <person name="Pangilinan J."/>
            <person name="Ruiz-Duenas F.J."/>
            <person name="Barrasa J.M."/>
            <person name="Sanchez-Garcia M."/>
            <person name="Camarero S."/>
            <person name="Miyauchi S."/>
            <person name="Serrano A."/>
            <person name="Linde D."/>
            <person name="Babiker R."/>
            <person name="Drula E."/>
            <person name="Ayuso-Fernandez I."/>
            <person name="Pacheco R."/>
            <person name="Padilla G."/>
            <person name="Ferreira P."/>
            <person name="Barriuso J."/>
            <person name="Kellner H."/>
            <person name="Castanera R."/>
            <person name="Alfaro M."/>
            <person name="Ramirez L."/>
            <person name="Pisabarro A.G."/>
            <person name="Kuo A."/>
            <person name="Tritt A."/>
            <person name="Lipzen A."/>
            <person name="He G."/>
            <person name="Yan M."/>
            <person name="Ng V."/>
            <person name="Cullen D."/>
            <person name="Martin F."/>
            <person name="Rosso M.-N."/>
            <person name="Henrissat B."/>
            <person name="Hibbett D."/>
            <person name="Martinez A.T."/>
            <person name="Grigoriev I.V."/>
        </authorList>
    </citation>
    <scope>NUCLEOTIDE SEQUENCE</scope>
    <source>
        <strain evidence="10">CIRM-BRFM 674</strain>
    </source>
</reference>
<feature type="region of interest" description="Disordered" evidence="8">
    <location>
        <begin position="1597"/>
        <end position="1621"/>
    </location>
</feature>
<keyword evidence="5" id="KW-0804">Transcription</keyword>
<evidence type="ECO:0000313" key="11">
    <source>
        <dbReference type="Proteomes" id="UP000807469"/>
    </source>
</evidence>
<proteinExistence type="inferred from homology"/>
<dbReference type="Proteomes" id="UP000807469">
    <property type="component" value="Unassembled WGS sequence"/>
</dbReference>
<dbReference type="PANTHER" id="PTHR46567:SF1">
    <property type="entry name" value="MEDIATOR OF RNA POLYMERASE II TRANSCRIPTION SUBUNIT 12"/>
    <property type="match status" value="1"/>
</dbReference>
<feature type="region of interest" description="Disordered" evidence="8">
    <location>
        <begin position="1521"/>
        <end position="1552"/>
    </location>
</feature>
<feature type="domain" description="Mediator complex subunit Med12" evidence="9">
    <location>
        <begin position="110"/>
        <end position="172"/>
    </location>
</feature>
<sequence>MRETTDGVKIELPAYESHPPSWLPKIHGSADLGYAGFHPPRPGQAEDVLSDSNVKNGYILGQAVSVETFSAQTMINESLNSPDALTKLEQLMNEVFVHRADRMPALPAPTFRIPTRVTLNDAKRQSWFADLANPDVPLYKLKSVPHGAKGHDLLDLLQSNNVEISRAVWFLRVFGANETAGLRNKPTYVPTQYSIDWANVVTGYMKKQLIEIALPSAPRPGLNIKQTFKGVLADVDTRERWISRFTYCLKLLRTFYAEDLVDHKTFLMWLIQQMTTCNLAQAGFLTRLADEYMSDILLTRALARPLAEACLAKLSEIRTSAHEFLKDTEDLLKVLIQRICLTLPDALVSPKMWSTYSALLAEVVHESPPQSLSLDDHFIDQSSRELRYILSENFTDIRRRNEAMLFRGPITQVSARLGAAVADVKLLNSLSSDTDMNAVPYFTHGLSDAKFKEKLDMLLTWSVTPLQYGDHRTFAAVTLIRIWRDKACDRASRRGMATPSEFLQDQLFDWLDTSEVAGEAINIRDVALLYGKLIKHEIFSYASYIQRLIARGEMGLSYADELESRHRLFLSWIPLFNSTSSLTHQRKVILHGARARETPEDLTEREIRKEIRSVLPDLFEGISPFSWTSTTSLLARCQTLIKATRFEQVRTFRQWLLPVFKRSLAKINADYALLFKSYLVAVELMTGAKCFHSMLDLTVCMLEQCNDTESMSSLIGIFDRYAAIWNCMDVMPTIVKSLDATHQVWKHRGVQSRPLLARLMKFDNGRHLPGSSRDRITSDRAAFSLALQPNAAHPDSVPEVLPEILLLAGDPEPNAPSILANGLWIKYRASLDWAWKVWDNAVASLRQIPSMSTDVEVRRACALRYGSFLWRVDQHLPNGLDYDVLQWFLGPGKAEVIALNADAWDILEVVLLFLVVHGSLKTTTILEGLIYPAWRLGTTDIPGQSSIFETYISSANNLTFHLLLQEDEDDPSMPPFNLAERQSIRTRRQAVYEEPHFSLLVESIPVLIYLENNENIMENLRTECTTLRYRICQETGFRQGAYRNLDIIRETFENSPYLIDQDPSSETLSKRAITGLRMVLCDSMDEANIYDWPEETCLLSPWKLASTTIQMQLQVKKLGRALSHESTAEGAAASLNKLTSMLFHHTKTAEEAYYVGEMARGADSTVACKFVNNGFQYIADHFPLADSDRNGDCLRRVGELLRVLIHVSRPFKESPAMLLAVEPQVLESFLELLAAKFKDMEPHLLNGSLTLVIRQNFILLSRLLQFALSFKNTWTAKSKEICINLSSVIFQFALYSAGEDNVDVNIYPILIDTLFLLYDELPNDSKSITFDAYRYYPNISMHDITMEIPAEYRKQICSLLVQSPSQSVVTNLLNTTRDVEGNTVYGAPVANKPWEWIEHLGESAALDPREDEREREEKERLRLKHLVKNSGSVSLDHFSTRLTSDGVKQSMLDDAEGQSEARLRFFEDGMSENIFIRDWRETRWDAEPVLHAVHRLHGEVDGETIHISDLGKAQALRASPALSTISHSSTQGTMSSLRQQHQQSPNSRLSNSAFDVIDVDSLPATSAMGKDSLKRKAAVAVSDDDEIEIIEGPVAINASHLSKKQRAGKDPSTAKEKARKK</sequence>
<dbReference type="GO" id="GO:0003712">
    <property type="term" value="F:transcription coregulator activity"/>
    <property type="evidence" value="ECO:0007669"/>
    <property type="project" value="InterPro"/>
</dbReference>
<dbReference type="SMART" id="SM01281">
    <property type="entry name" value="Med12"/>
    <property type="match status" value="1"/>
</dbReference>
<comment type="similarity">
    <text evidence="2">Belongs to the Mediator complex subunit 12 family.</text>
</comment>
<comment type="subcellular location">
    <subcellularLocation>
        <location evidence="1">Nucleus</location>
    </subcellularLocation>
</comment>
<dbReference type="EMBL" id="MU155143">
    <property type="protein sequence ID" value="KAF9484513.1"/>
    <property type="molecule type" value="Genomic_DNA"/>
</dbReference>
<evidence type="ECO:0000256" key="2">
    <source>
        <dbReference type="ARBA" id="ARBA00010289"/>
    </source>
</evidence>
<dbReference type="OrthoDB" id="20828at2759"/>
<dbReference type="PANTHER" id="PTHR46567">
    <property type="entry name" value="MEDIATOR OF RNA POLYMERASE II TRANSCRIPTION SUBUNIT 12"/>
    <property type="match status" value="1"/>
</dbReference>
<evidence type="ECO:0000259" key="9">
    <source>
        <dbReference type="SMART" id="SM01281"/>
    </source>
</evidence>
<feature type="compositionally biased region" description="Basic and acidic residues" evidence="8">
    <location>
        <begin position="1607"/>
        <end position="1621"/>
    </location>
</feature>
<dbReference type="GO" id="GO:0006357">
    <property type="term" value="P:regulation of transcription by RNA polymerase II"/>
    <property type="evidence" value="ECO:0007669"/>
    <property type="project" value="InterPro"/>
</dbReference>
<gene>
    <name evidence="10" type="ORF">BDN70DRAFT_872547</name>
</gene>
<organism evidence="10 11">
    <name type="scientific">Pholiota conissans</name>
    <dbReference type="NCBI Taxonomy" id="109636"/>
    <lineage>
        <taxon>Eukaryota</taxon>
        <taxon>Fungi</taxon>
        <taxon>Dikarya</taxon>
        <taxon>Basidiomycota</taxon>
        <taxon>Agaricomycotina</taxon>
        <taxon>Agaricomycetes</taxon>
        <taxon>Agaricomycetidae</taxon>
        <taxon>Agaricales</taxon>
        <taxon>Agaricineae</taxon>
        <taxon>Strophariaceae</taxon>
        <taxon>Pholiota</taxon>
    </lineage>
</organism>
<dbReference type="GO" id="GO:0016592">
    <property type="term" value="C:mediator complex"/>
    <property type="evidence" value="ECO:0007669"/>
    <property type="project" value="InterPro"/>
</dbReference>
<evidence type="ECO:0000256" key="8">
    <source>
        <dbReference type="SAM" id="MobiDB-lite"/>
    </source>
</evidence>
<name>A0A9P5ZCB6_9AGAR</name>
<keyword evidence="4" id="KW-0805">Transcription regulation</keyword>
<keyword evidence="11" id="KW-1185">Reference proteome</keyword>
<evidence type="ECO:0000256" key="1">
    <source>
        <dbReference type="ARBA" id="ARBA00004123"/>
    </source>
</evidence>
<evidence type="ECO:0000256" key="7">
    <source>
        <dbReference type="ARBA" id="ARBA00032010"/>
    </source>
</evidence>
<evidence type="ECO:0000256" key="4">
    <source>
        <dbReference type="ARBA" id="ARBA00023015"/>
    </source>
</evidence>
<evidence type="ECO:0000313" key="10">
    <source>
        <dbReference type="EMBL" id="KAF9484513.1"/>
    </source>
</evidence>
<comment type="caution">
    <text evidence="10">The sequence shown here is derived from an EMBL/GenBank/DDBJ whole genome shotgun (WGS) entry which is preliminary data.</text>
</comment>
<protein>
    <recommendedName>
        <fullName evidence="3">Mediator of RNA polymerase II transcription subunit 12</fullName>
    </recommendedName>
    <alternativeName>
        <fullName evidence="7">Mediator complex subunit 12</fullName>
    </alternativeName>
</protein>